<organism evidence="3 4">
    <name type="scientific">Gymnopilus dilepis</name>
    <dbReference type="NCBI Taxonomy" id="231916"/>
    <lineage>
        <taxon>Eukaryota</taxon>
        <taxon>Fungi</taxon>
        <taxon>Dikarya</taxon>
        <taxon>Basidiomycota</taxon>
        <taxon>Agaricomycotina</taxon>
        <taxon>Agaricomycetes</taxon>
        <taxon>Agaricomycetidae</taxon>
        <taxon>Agaricales</taxon>
        <taxon>Agaricineae</taxon>
        <taxon>Hymenogastraceae</taxon>
        <taxon>Gymnopilus</taxon>
    </lineage>
</organism>
<dbReference type="EMBL" id="NHYE01005145">
    <property type="protein sequence ID" value="PPQ76573.1"/>
    <property type="molecule type" value="Genomic_DNA"/>
</dbReference>
<protein>
    <submittedName>
        <fullName evidence="3">Uncharacterized protein</fullName>
    </submittedName>
</protein>
<dbReference type="Proteomes" id="UP000284706">
    <property type="component" value="Unassembled WGS sequence"/>
</dbReference>
<feature type="compositionally biased region" description="Basic and acidic residues" evidence="2">
    <location>
        <begin position="32"/>
        <end position="44"/>
    </location>
</feature>
<gene>
    <name evidence="3" type="ORF">CVT26_012813</name>
</gene>
<feature type="compositionally biased region" description="Polar residues" evidence="2">
    <location>
        <begin position="15"/>
        <end position="29"/>
    </location>
</feature>
<comment type="caution">
    <text evidence="3">The sequence shown here is derived from an EMBL/GenBank/DDBJ whole genome shotgun (WGS) entry which is preliminary data.</text>
</comment>
<keyword evidence="1" id="KW-0175">Coiled coil</keyword>
<dbReference type="InParanoid" id="A0A409WDJ3"/>
<evidence type="ECO:0000256" key="1">
    <source>
        <dbReference type="SAM" id="Coils"/>
    </source>
</evidence>
<proteinExistence type="predicted"/>
<dbReference type="OrthoDB" id="10645382at2759"/>
<name>A0A409WDJ3_9AGAR</name>
<evidence type="ECO:0000256" key="2">
    <source>
        <dbReference type="SAM" id="MobiDB-lite"/>
    </source>
</evidence>
<evidence type="ECO:0000313" key="4">
    <source>
        <dbReference type="Proteomes" id="UP000284706"/>
    </source>
</evidence>
<feature type="coiled-coil region" evidence="1">
    <location>
        <begin position="282"/>
        <end position="330"/>
    </location>
</feature>
<evidence type="ECO:0000313" key="3">
    <source>
        <dbReference type="EMBL" id="PPQ76573.1"/>
    </source>
</evidence>
<feature type="compositionally biased region" description="Low complexity" evidence="2">
    <location>
        <begin position="115"/>
        <end position="146"/>
    </location>
</feature>
<feature type="compositionally biased region" description="Basic and acidic residues" evidence="2">
    <location>
        <begin position="65"/>
        <end position="76"/>
    </location>
</feature>
<feature type="region of interest" description="Disordered" evidence="2">
    <location>
        <begin position="1"/>
        <end position="207"/>
    </location>
</feature>
<feature type="compositionally biased region" description="Pro residues" evidence="2">
    <location>
        <begin position="184"/>
        <end position="201"/>
    </location>
</feature>
<keyword evidence="4" id="KW-1185">Reference proteome</keyword>
<dbReference type="STRING" id="231916.A0A409WDJ3"/>
<dbReference type="AlphaFoldDB" id="A0A409WDJ3"/>
<accession>A0A409WDJ3</accession>
<sequence>MPSKIKVKAEPDGSLQVQINGKTYTTAPSSRAEGRIDSRPKQDPESSANDPPPAKRKSPSSENNDDAHKGGSEGIHKRQRTQQQERSVVAPSVVQDNETKDKTASRPLPSAGPKSKTGSRTSSRSNSRQTSPRTATSSTSQTPMTTPLVPLESLTYANPSVALPPPNFFLPHDHSQGMISPLAYLPPPPPTPPKYPEPPSQPQVRLKGEPYPSRVIQQQAEKMMEVIKDEVLSAWQTMKVLELKKAVNSAPKGDAVSEGVQTDVSEEKEDLNSQNAMCDTLLNTMESERRKHSEELKTLKDENARLKVLTDKLELTIVKLEAKLESSARQSIEKLEFDAKLKKHIEITERLRGIIKHLDPEGKVTVTEEGFGVYSSI</sequence>
<reference evidence="3 4" key="1">
    <citation type="journal article" date="2018" name="Evol. Lett.">
        <title>Horizontal gene cluster transfer increased hallucinogenic mushroom diversity.</title>
        <authorList>
            <person name="Reynolds H.T."/>
            <person name="Vijayakumar V."/>
            <person name="Gluck-Thaler E."/>
            <person name="Korotkin H.B."/>
            <person name="Matheny P.B."/>
            <person name="Slot J.C."/>
        </authorList>
    </citation>
    <scope>NUCLEOTIDE SEQUENCE [LARGE SCALE GENOMIC DNA]</scope>
    <source>
        <strain evidence="3 4">SRW20</strain>
    </source>
</reference>